<dbReference type="Proteomes" id="UP001164746">
    <property type="component" value="Chromosome 4"/>
</dbReference>
<proteinExistence type="predicted"/>
<evidence type="ECO:0000313" key="1">
    <source>
        <dbReference type="EMBL" id="WAR03071.1"/>
    </source>
</evidence>
<evidence type="ECO:0000313" key="2">
    <source>
        <dbReference type="Proteomes" id="UP001164746"/>
    </source>
</evidence>
<reference evidence="1" key="1">
    <citation type="submission" date="2022-11" db="EMBL/GenBank/DDBJ databases">
        <title>Centuries of genome instability and evolution in soft-shell clam transmissible cancer (bioRxiv).</title>
        <authorList>
            <person name="Hart S.F.M."/>
            <person name="Yonemitsu M.A."/>
            <person name="Giersch R.M."/>
            <person name="Beal B.F."/>
            <person name="Arriagada G."/>
            <person name="Davis B.W."/>
            <person name="Ostrander E.A."/>
            <person name="Goff S.P."/>
            <person name="Metzger M.J."/>
        </authorList>
    </citation>
    <scope>NUCLEOTIDE SEQUENCE</scope>
    <source>
        <strain evidence="1">MELC-2E11</strain>
        <tissue evidence="1">Siphon/mantle</tissue>
    </source>
</reference>
<keyword evidence="2" id="KW-1185">Reference proteome</keyword>
<organism evidence="1 2">
    <name type="scientific">Mya arenaria</name>
    <name type="common">Soft-shell clam</name>
    <dbReference type="NCBI Taxonomy" id="6604"/>
    <lineage>
        <taxon>Eukaryota</taxon>
        <taxon>Metazoa</taxon>
        <taxon>Spiralia</taxon>
        <taxon>Lophotrochozoa</taxon>
        <taxon>Mollusca</taxon>
        <taxon>Bivalvia</taxon>
        <taxon>Autobranchia</taxon>
        <taxon>Heteroconchia</taxon>
        <taxon>Euheterodonta</taxon>
        <taxon>Imparidentia</taxon>
        <taxon>Neoheterodontei</taxon>
        <taxon>Myida</taxon>
        <taxon>Myoidea</taxon>
        <taxon>Myidae</taxon>
        <taxon>Mya</taxon>
    </lineage>
</organism>
<protein>
    <submittedName>
        <fullName evidence="1">Uncharacterized protein</fullName>
    </submittedName>
</protein>
<sequence>MYSIQMFLGKCRRHSCPDDTVCVPDGATSSKRYSCEPSDTNGNQTTNVTGTQLQIIGVGYNLLTGNPEMTEDPGVLLSSRVLQLTELDTRRFIEASVTQGFICTNTEQHALVHGSTSLQNEMKEFVQASCMYYVGLSVVTLADFGTWTMERHRLSVPALFQQVFASDPSVLDLAGYFNGHASSRTINMNRYDRSSLLTHSFGSPDQLTVGKLSNPKPIRMEVTPISDFIQWSFFQSIVCELKARHECVDTMQAHDLQLIANNVRKF</sequence>
<gene>
    <name evidence="1" type="ORF">MAR_009629</name>
</gene>
<dbReference type="EMBL" id="CP111015">
    <property type="protein sequence ID" value="WAR03071.1"/>
    <property type="molecule type" value="Genomic_DNA"/>
</dbReference>
<accession>A0ABY7E7E7</accession>
<name>A0ABY7E7E7_MYAAR</name>